<evidence type="ECO:0000256" key="2">
    <source>
        <dbReference type="SAM" id="Phobius"/>
    </source>
</evidence>
<keyword evidence="2" id="KW-0472">Membrane</keyword>
<dbReference type="EMBL" id="JABWDY010012379">
    <property type="protein sequence ID" value="KAF5199137.1"/>
    <property type="molecule type" value="Genomic_DNA"/>
</dbReference>
<dbReference type="AlphaFoldDB" id="A0A7J6WQA1"/>
<dbReference type="OrthoDB" id="21595at2759"/>
<feature type="region of interest" description="Disordered" evidence="1">
    <location>
        <begin position="573"/>
        <end position="593"/>
    </location>
</feature>
<dbReference type="Proteomes" id="UP000554482">
    <property type="component" value="Unassembled WGS sequence"/>
</dbReference>
<dbReference type="GO" id="GO:0005884">
    <property type="term" value="C:actin filament"/>
    <property type="evidence" value="ECO:0007669"/>
    <property type="project" value="TreeGrafter"/>
</dbReference>
<dbReference type="PROSITE" id="PS50021">
    <property type="entry name" value="CH"/>
    <property type="match status" value="1"/>
</dbReference>
<evidence type="ECO:0000313" key="5">
    <source>
        <dbReference type="Proteomes" id="UP000554482"/>
    </source>
</evidence>
<sequence length="593" mass="66348">MRRVVARADSTGLHKLEIDSFPFSAESNFREHDHMFLQNQTRIWLGEMLKTRLDEDTSIADLLADGLLLFEVSKVIWKLLLTKFMKLRSSKAYFSKSASGKKGGRYMPYSNVDSFLKICQVLGLTGIDLFSPSDVVEKRDIRRVCMCIRSLSKKARSKDLNVPDFDVVTYTVTMSKDMVKGIRNSLEQSQCEFSEDSPVCSTYLGARPKYGKKNWGPDFARHYDSYSEESDNSESNYQVGGFHSPASTTSRSCASLSYSDLESSPGGSFMAMEDFHLTQCMLLTDGRVDCSPPDAEGSLSAYHQLNDSHRFTDTMLTGRLFPSCDDPMEINAGTNGNKEAAKRTLNTSEDAFIRVSNVTMELEACASLARNSLDWYKSKQDVIGRLSTSEINNCATDIDESSLFSSRGKIVGIDRPLDTDELQIHSNLKEVGSAKECQLTIRSNETKDPEASEFLIPHDDLQVSGSSIINQQCLDGNGLKSAHQACMNHEDASNSTEYLDKNIRCEQVGSDVGASDQKRNRKSLWKSFAGGMSLFGVLILIFHVRRPNSREKTNETSVLPVQIRKTSYREMSTINGEQRNRTSGVYPAEKLRF</sequence>
<keyword evidence="5" id="KW-1185">Reference proteome</keyword>
<accession>A0A7J6WQA1</accession>
<protein>
    <submittedName>
        <fullName evidence="4">Opaque10</fullName>
    </submittedName>
</protein>
<dbReference type="GO" id="GO:0051764">
    <property type="term" value="P:actin crosslink formation"/>
    <property type="evidence" value="ECO:0007669"/>
    <property type="project" value="TreeGrafter"/>
</dbReference>
<comment type="caution">
    <text evidence="4">The sequence shown here is derived from an EMBL/GenBank/DDBJ whole genome shotgun (WGS) entry which is preliminary data.</text>
</comment>
<reference evidence="4 5" key="1">
    <citation type="submission" date="2020-06" db="EMBL/GenBank/DDBJ databases">
        <title>Transcriptomic and genomic resources for Thalictrum thalictroides and T. hernandezii: Facilitating candidate gene discovery in an emerging model plant lineage.</title>
        <authorList>
            <person name="Arias T."/>
            <person name="Riano-Pachon D.M."/>
            <person name="Di Stilio V.S."/>
        </authorList>
    </citation>
    <scope>NUCLEOTIDE SEQUENCE [LARGE SCALE GENOMIC DNA]</scope>
    <source>
        <strain evidence="5">cv. WT478/WT964</strain>
        <tissue evidence="4">Leaves</tissue>
    </source>
</reference>
<keyword evidence="2" id="KW-1133">Transmembrane helix</keyword>
<gene>
    <name evidence="4" type="ORF">FRX31_011275</name>
</gene>
<dbReference type="PANTHER" id="PTHR46756">
    <property type="entry name" value="TRANSGELIN"/>
    <property type="match status" value="1"/>
</dbReference>
<dbReference type="CDD" id="cd00014">
    <property type="entry name" value="CH_SF"/>
    <property type="match status" value="1"/>
</dbReference>
<dbReference type="InterPro" id="IPR001715">
    <property type="entry name" value="CH_dom"/>
</dbReference>
<dbReference type="PANTHER" id="PTHR46756:SF18">
    <property type="entry name" value="GAS2-LIKE PROTEIN PICKLED EGGS"/>
    <property type="match status" value="1"/>
</dbReference>
<evidence type="ECO:0000313" key="4">
    <source>
        <dbReference type="EMBL" id="KAF5199137.1"/>
    </source>
</evidence>
<dbReference type="SUPFAM" id="SSF47576">
    <property type="entry name" value="Calponin-homology domain, CH-domain"/>
    <property type="match status" value="1"/>
</dbReference>
<keyword evidence="2" id="KW-0812">Transmembrane</keyword>
<dbReference type="InterPro" id="IPR036872">
    <property type="entry name" value="CH_dom_sf"/>
</dbReference>
<feature type="domain" description="Calponin-homology (CH)" evidence="3">
    <location>
        <begin position="35"/>
        <end position="156"/>
    </location>
</feature>
<dbReference type="GO" id="GO:0008093">
    <property type="term" value="F:cytoskeletal anchor activity"/>
    <property type="evidence" value="ECO:0007669"/>
    <property type="project" value="TreeGrafter"/>
</dbReference>
<organism evidence="4 5">
    <name type="scientific">Thalictrum thalictroides</name>
    <name type="common">Rue-anemone</name>
    <name type="synonym">Anemone thalictroides</name>
    <dbReference type="NCBI Taxonomy" id="46969"/>
    <lineage>
        <taxon>Eukaryota</taxon>
        <taxon>Viridiplantae</taxon>
        <taxon>Streptophyta</taxon>
        <taxon>Embryophyta</taxon>
        <taxon>Tracheophyta</taxon>
        <taxon>Spermatophyta</taxon>
        <taxon>Magnoliopsida</taxon>
        <taxon>Ranunculales</taxon>
        <taxon>Ranunculaceae</taxon>
        <taxon>Thalictroideae</taxon>
        <taxon>Thalictrum</taxon>
    </lineage>
</organism>
<feature type="transmembrane region" description="Helical" evidence="2">
    <location>
        <begin position="524"/>
        <end position="544"/>
    </location>
</feature>
<feature type="compositionally biased region" description="Polar residues" evidence="1">
    <location>
        <begin position="573"/>
        <end position="583"/>
    </location>
</feature>
<dbReference type="Gene3D" id="1.10.418.10">
    <property type="entry name" value="Calponin-like domain"/>
    <property type="match status" value="1"/>
</dbReference>
<name>A0A7J6WQA1_THATH</name>
<proteinExistence type="predicted"/>
<evidence type="ECO:0000259" key="3">
    <source>
        <dbReference type="PROSITE" id="PS50021"/>
    </source>
</evidence>
<evidence type="ECO:0000256" key="1">
    <source>
        <dbReference type="SAM" id="MobiDB-lite"/>
    </source>
</evidence>
<dbReference type="GO" id="GO:0051015">
    <property type="term" value="F:actin filament binding"/>
    <property type="evidence" value="ECO:0007669"/>
    <property type="project" value="TreeGrafter"/>
</dbReference>